<feature type="region of interest" description="Disordered" evidence="1">
    <location>
        <begin position="1319"/>
        <end position="1366"/>
    </location>
</feature>
<organism evidence="4 5">
    <name type="scientific">Plasmodium malariae</name>
    <dbReference type="NCBI Taxonomy" id="5858"/>
    <lineage>
        <taxon>Eukaryota</taxon>
        <taxon>Sar</taxon>
        <taxon>Alveolata</taxon>
        <taxon>Apicomplexa</taxon>
        <taxon>Aconoidasida</taxon>
        <taxon>Haemosporida</taxon>
        <taxon>Plasmodiidae</taxon>
        <taxon>Plasmodium</taxon>
        <taxon>Plasmodium (Plasmodium)</taxon>
    </lineage>
</organism>
<feature type="transmembrane region" description="Helical" evidence="2">
    <location>
        <begin position="1163"/>
        <end position="1186"/>
    </location>
</feature>
<feature type="signal peptide" evidence="3">
    <location>
        <begin position="1"/>
        <end position="24"/>
    </location>
</feature>
<gene>
    <name evidence="4" type="ORF">PMALA_059880</name>
</gene>
<dbReference type="Proteomes" id="UP000078597">
    <property type="component" value="Unassembled WGS sequence"/>
</dbReference>
<evidence type="ECO:0000313" key="4">
    <source>
        <dbReference type="EMBL" id="SBS97312.1"/>
    </source>
</evidence>
<accession>A0A1A8WY74</accession>
<dbReference type="GO" id="GO:0020035">
    <property type="term" value="P:adhesion of symbiont to microvasculature"/>
    <property type="evidence" value="ECO:0007669"/>
    <property type="project" value="InterPro"/>
</dbReference>
<name>A0A1A8WY74_PLAMA</name>
<protein>
    <submittedName>
        <fullName evidence="4">Cytoadherence linked asexual protein, CLAG, putative</fullName>
    </submittedName>
</protein>
<sequence>MMQLLNVPIFILLGVILIKQKITCYLSENDNIKQLKYMIDNDDLYNNLLTAEKLIIEFFKHDELQLPILKPGVSEYLNMSNFTLIKHNANTENEISKVIPSVRADAQDLIKYEHITKQQLVQTYNAEKADLYKKRSLLLRSLKIVIFLLIPMNSYRETKDLKKSLMILNDIFMEKDEKQEQENSQLYSKSYFQSILNYINNIKEINPKKNVYSYLIIGDDLLKIQNSNDLFFTTNDNIDFMNKLDNLSAHFGISMYNLVGSHLIALGHLFILKLALSKYDKFFIHGKFKFFSWEKLLSFNISDRFRALDSMCNVEGIYDVEEKRRINYLKDKRKSEFDVCNILEFLVHYFNKYQMSLLTNAYQEDFKPLLFLEHTHIKSEFFKFICSDITNCNIYKSRQFAVEDEDLTILNSSESDNDSLNPFSIYTNFVYFSRCYNKFTPKQILYMHFLNLTGLLNNESMAYVSSLYLPGYFNAIELSFDEESNISDLIDNLLQCVEKCNSSENKYIASEEKDNTKLEYELSKSTKCNICLGAFTYINSKHEDTSSMLQKFYIYTTKIINISNISTLIRNMNIYEEYDNFLTNDINWYTFLLLLRLASYKDIANKNIGEAMYLNLKKEDNFNKTITTNYWFPSPLKKAYTLYIRSNLAVNLVEKLEKMLSSDAIEKMKKSIRFMVHVNSFLQLDFFHNLNEPPTGEQRLYPLSMLIENKFLYWFYNSSLGFFFLCYDDPSIRRRMHEKVLSQRFEAPKYSNWVLHMKKYIEKAYESYFNQRHVKNLYKDYNVFNINNKIMLMKDSYEMYEKNYKDLIFFADIFNLRKYLTATPRAIKLTNKFYYYMHSIAGNTLNFYKYGMIYGFTINKTYLKEFSNELFSIYKMNKNIFSDISFLQSVYLLFRKIESSFHVHRRNDKISLNNLFFLNVSNNYSKMSKEKRLEELHNSMASRFFSKTLFSTFQMMFSTKLSNYADELDRTYGKEEMLGLTVNEKAFFKFAYVYYGSIMDNITNSLLPPYAKKPITQLKYGKTFIFSNYFILCSQVFSLLNLNNLSLLCESQAVASSTYYSSMKMDQFVDKKFVPLVVGFAILRFNDVMDNPSEYSNIRNNLIDKAKPNHPLLFLGIHMATNLFFDSARFFPVSLTHKLNEQTSHVTITNPNLKPLTFSFSKILILQLINGLSCVMFLFPLLRYYAFYQNFSFFFIKPIRFMNRFHNVFERYVNNIIKTNFRKYTTDELIKFTEKTLLNIKKRGLMKESLKARIEAKKVKYHPVIKNLDGNIPTLTPQEYDRLTKADYSFYVDDNSFFDGIDKKEKFLNDKDYLRSNDLEDVSSTSSKSNKPQKQENEKSNKEVKYKKEEMKETKKQHQEMIGNDIYIKEQHRDDDENELYDNEGVFDEVLMVTRTPNQLK</sequence>
<evidence type="ECO:0000256" key="3">
    <source>
        <dbReference type="SAM" id="SignalP"/>
    </source>
</evidence>
<feature type="compositionally biased region" description="Basic and acidic residues" evidence="1">
    <location>
        <begin position="1333"/>
        <end position="1359"/>
    </location>
</feature>
<keyword evidence="2" id="KW-0812">Transmembrane</keyword>
<reference evidence="5" key="1">
    <citation type="submission" date="2016-05" db="EMBL/GenBank/DDBJ databases">
        <authorList>
            <person name="Naeem Raeece"/>
        </authorList>
    </citation>
    <scope>NUCLEOTIDE SEQUENCE [LARGE SCALE GENOMIC DNA]</scope>
</reference>
<keyword evidence="2" id="KW-1133">Transmembrane helix</keyword>
<keyword evidence="2" id="KW-0472">Membrane</keyword>
<dbReference type="Pfam" id="PF03805">
    <property type="entry name" value="CLAG"/>
    <property type="match status" value="1"/>
</dbReference>
<dbReference type="EMBL" id="FLQW01004716">
    <property type="protein sequence ID" value="SBS97312.1"/>
    <property type="molecule type" value="Genomic_DNA"/>
</dbReference>
<feature type="chain" id="PRO_5008381163" evidence="3">
    <location>
        <begin position="25"/>
        <end position="1401"/>
    </location>
</feature>
<proteinExistence type="predicted"/>
<feature type="compositionally biased region" description="Polar residues" evidence="1">
    <location>
        <begin position="1322"/>
        <end position="1332"/>
    </location>
</feature>
<evidence type="ECO:0000256" key="1">
    <source>
        <dbReference type="SAM" id="MobiDB-lite"/>
    </source>
</evidence>
<dbReference type="VEuPathDB" id="PlasmoDB:PmUG01_08017100"/>
<evidence type="ECO:0000256" key="2">
    <source>
        <dbReference type="SAM" id="Phobius"/>
    </source>
</evidence>
<keyword evidence="3" id="KW-0732">Signal</keyword>
<evidence type="ECO:0000313" key="5">
    <source>
        <dbReference type="Proteomes" id="UP000078597"/>
    </source>
</evidence>
<dbReference type="InterPro" id="IPR005553">
    <property type="entry name" value="CLAG"/>
</dbReference>